<dbReference type="PIRSF" id="PIRSF007663">
    <property type="entry name" value="UCP007663"/>
    <property type="match status" value="1"/>
</dbReference>
<dbReference type="OrthoDB" id="9802600at2"/>
<comment type="caution">
    <text evidence="4">The sequence shown here is derived from an EMBL/GenBank/DDBJ whole genome shotgun (WGS) entry which is preliminary data.</text>
</comment>
<proteinExistence type="predicted"/>
<name>A0A5S5CL39_9BACL</name>
<organism evidence="4 5">
    <name type="scientific">Paenibacillus methanolicus</name>
    <dbReference type="NCBI Taxonomy" id="582686"/>
    <lineage>
        <taxon>Bacteria</taxon>
        <taxon>Bacillati</taxon>
        <taxon>Bacillota</taxon>
        <taxon>Bacilli</taxon>
        <taxon>Bacillales</taxon>
        <taxon>Paenibacillaceae</taxon>
        <taxon>Paenibacillus</taxon>
    </lineage>
</organism>
<dbReference type="InterPro" id="IPR049053">
    <property type="entry name" value="AFCA-like_C"/>
</dbReference>
<accession>A0A5S5CL39</accession>
<dbReference type="Pfam" id="PF14498">
    <property type="entry name" value="Glyco_hyd_65N_2"/>
    <property type="match status" value="1"/>
</dbReference>
<gene>
    <name evidence="4" type="ORF">BCM02_101214</name>
</gene>
<evidence type="ECO:0000259" key="3">
    <source>
        <dbReference type="Pfam" id="PF22124"/>
    </source>
</evidence>
<dbReference type="SUPFAM" id="SSF48208">
    <property type="entry name" value="Six-hairpin glycosidases"/>
    <property type="match status" value="1"/>
</dbReference>
<dbReference type="InterPro" id="IPR027414">
    <property type="entry name" value="GH95_N_dom"/>
</dbReference>
<keyword evidence="5" id="KW-1185">Reference proteome</keyword>
<dbReference type="RefSeq" id="WP_148927203.1">
    <property type="nucleotide sequence ID" value="NZ_VNHS01000001.1"/>
</dbReference>
<sequence>MINYGMRLTYNKAAADWKQGLPIGNGRIGAVVIGGEQEETWCLTEATYWSGKEERTETNSRGRADLDRLRGLFFQGDYAQGEALAEQLLQAEKRNFGTHLSMCDIRIAHETGGGRVKRELDLEEAVYRASVEHADARRAGEVFASHPDDVIAARIGGDKPGGVSFAIRLSGRTDRFEAVAEGEGVIRFRGQAVETMHSDGTCGVRCAGAVKLVASGGTIKPDGDALTVSGADSVWIYVGVATDYGRLDDGWQDEALTAVSKASTKGYDRLLDDHRREYRSLYARVEADFGRSEREVLPTDERIRLLGTGGDDPQLFALFLQYGRYLTIAGSRSDSPLPLHLQGLWNDGEANRMAWSCDYHLDINTQMNYYPTEAANLAECHGPLMKYVAKLAEAGRASAADFYGCEGWTAHVFSNAWGFTAPGWHYSWGLNVTGGLWLAMHLRMHYEYGRDEAFLREQAYPVLKEAARFFNDYMVVHPEKGWLVTGPSNSPENSFYVRGGERNSHALSMGPTMDQSLVRELFGFCLASAEKLGDDPDFRRRLEEAIALLPPLQIGTDGKLQEWLEDYEEAQPDHRHLAHLYGLYPGGEITPHGTPELSEASRRTLLTRKREDGFEDVEFTLALFAASYARLHDGERAYENVAYLISDLCFDNLLTYSKAGIAGAETNIFVADGNFGGAAALIEMLLQSHAGEIHLLPALPAAWPTGRITGLKAQGNAQVDIHWQDGSLAEATILTMSPLHMRLRYRDRVIPLRLKAGESLHIRGCELIAQHQ</sequence>
<evidence type="ECO:0000259" key="1">
    <source>
        <dbReference type="Pfam" id="PF14498"/>
    </source>
</evidence>
<feature type="domain" description="Alpha fucosidase A-like C-terminal" evidence="2">
    <location>
        <begin position="687"/>
        <end position="748"/>
    </location>
</feature>
<dbReference type="GO" id="GO:0005975">
    <property type="term" value="P:carbohydrate metabolic process"/>
    <property type="evidence" value="ECO:0007669"/>
    <property type="project" value="InterPro"/>
</dbReference>
<feature type="domain" description="Glycosyl hydrolase family 95 catalytic" evidence="3">
    <location>
        <begin position="266"/>
        <end position="685"/>
    </location>
</feature>
<dbReference type="EMBL" id="VNHS01000001">
    <property type="protein sequence ID" value="TYP79098.1"/>
    <property type="molecule type" value="Genomic_DNA"/>
</dbReference>
<dbReference type="GO" id="GO:0004560">
    <property type="term" value="F:alpha-L-fucosidase activity"/>
    <property type="evidence" value="ECO:0007669"/>
    <property type="project" value="InterPro"/>
</dbReference>
<feature type="domain" description="Glycosyl hydrolase family 95 N-terminal" evidence="1">
    <location>
        <begin position="8"/>
        <end position="244"/>
    </location>
</feature>
<dbReference type="PANTHER" id="PTHR31084:SF0">
    <property type="entry name" value="ALPHA-L-FUCOSIDASE 2"/>
    <property type="match status" value="1"/>
</dbReference>
<dbReference type="Proteomes" id="UP000323257">
    <property type="component" value="Unassembled WGS sequence"/>
</dbReference>
<evidence type="ECO:0000313" key="4">
    <source>
        <dbReference type="EMBL" id="TYP79098.1"/>
    </source>
</evidence>
<dbReference type="InterPro" id="IPR054363">
    <property type="entry name" value="GH95_cat"/>
</dbReference>
<dbReference type="AlphaFoldDB" id="A0A5S5CL39"/>
<evidence type="ECO:0000259" key="2">
    <source>
        <dbReference type="Pfam" id="PF21307"/>
    </source>
</evidence>
<protein>
    <submittedName>
        <fullName evidence="4">Alpha-L-fucosidase 2</fullName>
    </submittedName>
</protein>
<dbReference type="PANTHER" id="PTHR31084">
    <property type="entry name" value="ALPHA-L-FUCOSIDASE 2"/>
    <property type="match status" value="1"/>
</dbReference>
<dbReference type="Pfam" id="PF21307">
    <property type="entry name" value="Glyco_hydro_95_C"/>
    <property type="match status" value="1"/>
</dbReference>
<dbReference type="Gene3D" id="1.50.10.10">
    <property type="match status" value="1"/>
</dbReference>
<dbReference type="Pfam" id="PF22124">
    <property type="entry name" value="Glyco_hydro_95_cat"/>
    <property type="match status" value="1"/>
</dbReference>
<evidence type="ECO:0000313" key="5">
    <source>
        <dbReference type="Proteomes" id="UP000323257"/>
    </source>
</evidence>
<reference evidence="4 5" key="1">
    <citation type="submission" date="2019-07" db="EMBL/GenBank/DDBJ databases">
        <title>Genomic Encyclopedia of Type Strains, Phase III (KMG-III): the genomes of soil and plant-associated and newly described type strains.</title>
        <authorList>
            <person name="Whitman W."/>
        </authorList>
    </citation>
    <scope>NUCLEOTIDE SEQUENCE [LARGE SCALE GENOMIC DNA]</scope>
    <source>
        <strain evidence="4 5">BL24</strain>
    </source>
</reference>
<dbReference type="InterPro" id="IPR016518">
    <property type="entry name" value="Alpha-L-fucosidase"/>
</dbReference>
<dbReference type="InterPro" id="IPR012341">
    <property type="entry name" value="6hp_glycosidase-like_sf"/>
</dbReference>
<dbReference type="InterPro" id="IPR008928">
    <property type="entry name" value="6-hairpin_glycosidase_sf"/>
</dbReference>